<dbReference type="EMBL" id="CAJNOL010001809">
    <property type="protein sequence ID" value="CAF1422272.1"/>
    <property type="molecule type" value="Genomic_DNA"/>
</dbReference>
<evidence type="ECO:0000313" key="3">
    <source>
        <dbReference type="Proteomes" id="UP000663870"/>
    </source>
</evidence>
<keyword evidence="3" id="KW-1185">Reference proteome</keyword>
<comment type="caution">
    <text evidence="2">The sequence shown here is derived from an EMBL/GenBank/DDBJ whole genome shotgun (WGS) entry which is preliminary data.</text>
</comment>
<dbReference type="InterPro" id="IPR057435">
    <property type="entry name" value="Lips"/>
</dbReference>
<dbReference type="EMBL" id="CAJNOH010001049">
    <property type="protein sequence ID" value="CAF1168753.1"/>
    <property type="molecule type" value="Genomic_DNA"/>
</dbReference>
<gene>
    <name evidence="2" type="ORF">JXQ802_LOCUS35926</name>
    <name evidence="1" type="ORF">PYM288_LOCUS23151</name>
</gene>
<name>A0A815MFM9_9BILA</name>
<reference evidence="2" key="1">
    <citation type="submission" date="2021-02" db="EMBL/GenBank/DDBJ databases">
        <authorList>
            <person name="Nowell W R."/>
        </authorList>
    </citation>
    <scope>NUCLEOTIDE SEQUENCE</scope>
</reference>
<dbReference type="Pfam" id="PF25228">
    <property type="entry name" value="Lips"/>
    <property type="match status" value="2"/>
</dbReference>
<proteinExistence type="predicted"/>
<dbReference type="PANTHER" id="PTHR37686:SF1">
    <property type="entry name" value="LD36006P"/>
    <property type="match status" value="1"/>
</dbReference>
<sequence length="166" mass="18938">MSAASEPKSVVSYGMLVASKEVAKCVQTQLNIEYSKRAFKTIENSNEIEQLSSGLGCLLVVQARSILTMKSIVEKLNEDLEKHLKTLLVPFASPVSFRASFSSQPFQNDYELNRNDLKLYEDPSSKKQTFISRLVAFCNHVRRSRQKFEQTPDRDKIKIAIIEKIY</sequence>
<organism evidence="2 3">
    <name type="scientific">Rotaria sordida</name>
    <dbReference type="NCBI Taxonomy" id="392033"/>
    <lineage>
        <taxon>Eukaryota</taxon>
        <taxon>Metazoa</taxon>
        <taxon>Spiralia</taxon>
        <taxon>Gnathifera</taxon>
        <taxon>Rotifera</taxon>
        <taxon>Eurotatoria</taxon>
        <taxon>Bdelloidea</taxon>
        <taxon>Philodinida</taxon>
        <taxon>Philodinidae</taxon>
        <taxon>Rotaria</taxon>
    </lineage>
</organism>
<evidence type="ECO:0000313" key="1">
    <source>
        <dbReference type="EMBL" id="CAF1168753.1"/>
    </source>
</evidence>
<dbReference type="AlphaFoldDB" id="A0A815MFM9"/>
<accession>A0A815MFM9</accession>
<dbReference type="PANTHER" id="PTHR37686">
    <property type="entry name" value="LD36006P"/>
    <property type="match status" value="1"/>
</dbReference>
<evidence type="ECO:0000313" key="2">
    <source>
        <dbReference type="EMBL" id="CAF1422272.1"/>
    </source>
</evidence>
<dbReference type="Proteomes" id="UP000663854">
    <property type="component" value="Unassembled WGS sequence"/>
</dbReference>
<protein>
    <submittedName>
        <fullName evidence="2">Uncharacterized protein</fullName>
    </submittedName>
</protein>
<dbReference type="Proteomes" id="UP000663870">
    <property type="component" value="Unassembled WGS sequence"/>
</dbReference>